<name>A0A9P7Q237_9HYPO</name>
<gene>
    <name evidence="1" type="ORF">E4U13_000200</name>
</gene>
<dbReference type="AlphaFoldDB" id="A0A9P7Q237"/>
<dbReference type="Proteomes" id="UP000732380">
    <property type="component" value="Unassembled WGS sequence"/>
</dbReference>
<comment type="caution">
    <text evidence="1">The sequence shown here is derived from an EMBL/GenBank/DDBJ whole genome shotgun (WGS) entry which is preliminary data.</text>
</comment>
<dbReference type="EMBL" id="SRQM01000102">
    <property type="protein sequence ID" value="KAG6118486.1"/>
    <property type="molecule type" value="Genomic_DNA"/>
</dbReference>
<reference evidence="1 2" key="1">
    <citation type="journal article" date="2020" name="bioRxiv">
        <title>Whole genome comparisons of ergot fungi reveals the divergence and evolution of species within the genus Claviceps are the result of varying mechanisms driving genome evolution and host range expansion.</title>
        <authorList>
            <person name="Wyka S.A."/>
            <person name="Mondo S.J."/>
            <person name="Liu M."/>
            <person name="Dettman J."/>
            <person name="Nalam V."/>
            <person name="Broders K.D."/>
        </authorList>
    </citation>
    <scope>NUCLEOTIDE SEQUENCE [LARGE SCALE GENOMIC DNA]</scope>
    <source>
        <strain evidence="1 2">LM576</strain>
    </source>
</reference>
<protein>
    <submittedName>
        <fullName evidence="1">Uncharacterized protein</fullName>
    </submittedName>
</protein>
<organism evidence="1 2">
    <name type="scientific">Claviceps humidiphila</name>
    <dbReference type="NCBI Taxonomy" id="1294629"/>
    <lineage>
        <taxon>Eukaryota</taxon>
        <taxon>Fungi</taxon>
        <taxon>Dikarya</taxon>
        <taxon>Ascomycota</taxon>
        <taxon>Pezizomycotina</taxon>
        <taxon>Sordariomycetes</taxon>
        <taxon>Hypocreomycetidae</taxon>
        <taxon>Hypocreales</taxon>
        <taxon>Clavicipitaceae</taxon>
        <taxon>Claviceps</taxon>
    </lineage>
</organism>
<proteinExistence type="predicted"/>
<accession>A0A9P7Q237</accession>
<keyword evidence="2" id="KW-1185">Reference proteome</keyword>
<evidence type="ECO:0000313" key="1">
    <source>
        <dbReference type="EMBL" id="KAG6118486.1"/>
    </source>
</evidence>
<evidence type="ECO:0000313" key="2">
    <source>
        <dbReference type="Proteomes" id="UP000732380"/>
    </source>
</evidence>
<sequence>MKDALGRIPVWLVEIDSHPQLLQNWSADSTVPWRTFLLIKHSFHQNSKASVSAQLAVKLIDFSCFSRSTSQ</sequence>